<accession>A0AAN6G3E6</accession>
<feature type="transmembrane region" description="Helical" evidence="7">
    <location>
        <begin position="170"/>
        <end position="187"/>
    </location>
</feature>
<evidence type="ECO:0000313" key="10">
    <source>
        <dbReference type="Proteomes" id="UP001176521"/>
    </source>
</evidence>
<dbReference type="GO" id="GO:1902600">
    <property type="term" value="P:proton transmembrane transport"/>
    <property type="evidence" value="ECO:0007669"/>
    <property type="project" value="InterPro"/>
</dbReference>
<evidence type="ECO:0000259" key="8">
    <source>
        <dbReference type="Pfam" id="PF00999"/>
    </source>
</evidence>
<evidence type="ECO:0000313" key="9">
    <source>
        <dbReference type="EMBL" id="KAK0517994.1"/>
    </source>
</evidence>
<feature type="transmembrane region" description="Helical" evidence="7">
    <location>
        <begin position="98"/>
        <end position="119"/>
    </location>
</feature>
<keyword evidence="5" id="KW-0406">Ion transport</keyword>
<evidence type="ECO:0000256" key="2">
    <source>
        <dbReference type="ARBA" id="ARBA00022448"/>
    </source>
</evidence>
<dbReference type="GO" id="GO:0016020">
    <property type="term" value="C:membrane"/>
    <property type="evidence" value="ECO:0007669"/>
    <property type="project" value="UniProtKB-SubCell"/>
</dbReference>
<sequence length="202" mass="21143">MFGIDTTMIRSTAAVAADSALTSTAGSALRSFSIARAGIGAQSDSTLWRQPGRNPPAHRQSGIAEVITGILLRPSVMGHIPGFTRNVFPTASLPNLNLMANVSLVLFLFTVGLEVDLAVIKKNVRASAYVGIAGISHPFGLGAAISVGIYNDLIKTSPTLAANKPQSFGHFLLFSGVAMAITAFPVLPRRGIVVSRTFQPSP</sequence>
<keyword evidence="10" id="KW-1185">Reference proteome</keyword>
<evidence type="ECO:0000256" key="7">
    <source>
        <dbReference type="SAM" id="Phobius"/>
    </source>
</evidence>
<dbReference type="PANTHER" id="PTHR32468:SF0">
    <property type="entry name" value="K(+)_H(+) ANTIPORTER 1"/>
    <property type="match status" value="1"/>
</dbReference>
<reference evidence="9" key="1">
    <citation type="journal article" date="2023" name="PhytoFront">
        <title>Draft Genome Resources of Seven Strains of Tilletia horrida, Causal Agent of Kernel Smut of Rice.</title>
        <authorList>
            <person name="Khanal S."/>
            <person name="Antony Babu S."/>
            <person name="Zhou X.G."/>
        </authorList>
    </citation>
    <scope>NUCLEOTIDE SEQUENCE</scope>
    <source>
        <strain evidence="9">TX3</strain>
    </source>
</reference>
<keyword evidence="3 7" id="KW-0812">Transmembrane</keyword>
<dbReference type="PANTHER" id="PTHR32468">
    <property type="entry name" value="CATION/H + ANTIPORTER"/>
    <property type="match status" value="1"/>
</dbReference>
<evidence type="ECO:0000256" key="4">
    <source>
        <dbReference type="ARBA" id="ARBA00022989"/>
    </source>
</evidence>
<organism evidence="9 10">
    <name type="scientific">Tilletia horrida</name>
    <dbReference type="NCBI Taxonomy" id="155126"/>
    <lineage>
        <taxon>Eukaryota</taxon>
        <taxon>Fungi</taxon>
        <taxon>Dikarya</taxon>
        <taxon>Basidiomycota</taxon>
        <taxon>Ustilaginomycotina</taxon>
        <taxon>Exobasidiomycetes</taxon>
        <taxon>Tilletiales</taxon>
        <taxon>Tilletiaceae</taxon>
        <taxon>Tilletia</taxon>
    </lineage>
</organism>
<evidence type="ECO:0000256" key="3">
    <source>
        <dbReference type="ARBA" id="ARBA00022692"/>
    </source>
</evidence>
<evidence type="ECO:0000256" key="1">
    <source>
        <dbReference type="ARBA" id="ARBA00004141"/>
    </source>
</evidence>
<keyword evidence="6 7" id="KW-0472">Membrane</keyword>
<comment type="subcellular location">
    <subcellularLocation>
        <location evidence="1">Membrane</location>
        <topology evidence="1">Multi-pass membrane protein</topology>
    </subcellularLocation>
</comment>
<protein>
    <submittedName>
        <fullName evidence="9">K(+)/H(+) antiporter</fullName>
    </submittedName>
</protein>
<dbReference type="EMBL" id="JAPDMQ010001481">
    <property type="protein sequence ID" value="KAK0517994.1"/>
    <property type="molecule type" value="Genomic_DNA"/>
</dbReference>
<proteinExistence type="predicted"/>
<keyword evidence="2" id="KW-0813">Transport</keyword>
<dbReference type="Proteomes" id="UP001176521">
    <property type="component" value="Unassembled WGS sequence"/>
</dbReference>
<comment type="caution">
    <text evidence="9">The sequence shown here is derived from an EMBL/GenBank/DDBJ whole genome shotgun (WGS) entry which is preliminary data.</text>
</comment>
<gene>
    <name evidence="9" type="primary">KHA1_2</name>
    <name evidence="9" type="ORF">OC842_007932</name>
</gene>
<dbReference type="InterPro" id="IPR006153">
    <property type="entry name" value="Cation/H_exchanger_TM"/>
</dbReference>
<keyword evidence="4 7" id="KW-1133">Transmembrane helix</keyword>
<name>A0AAN6G3E6_9BASI</name>
<feature type="transmembrane region" description="Helical" evidence="7">
    <location>
        <begin position="126"/>
        <end position="150"/>
    </location>
</feature>
<dbReference type="Gene3D" id="1.20.1530.20">
    <property type="match status" value="1"/>
</dbReference>
<dbReference type="InterPro" id="IPR050794">
    <property type="entry name" value="CPA2_transporter"/>
</dbReference>
<evidence type="ECO:0000256" key="5">
    <source>
        <dbReference type="ARBA" id="ARBA00023065"/>
    </source>
</evidence>
<evidence type="ECO:0000256" key="6">
    <source>
        <dbReference type="ARBA" id="ARBA00023136"/>
    </source>
</evidence>
<dbReference type="AlphaFoldDB" id="A0AAN6G3E6"/>
<feature type="domain" description="Cation/H+ exchanger transmembrane" evidence="8">
    <location>
        <begin position="63"/>
        <end position="162"/>
    </location>
</feature>
<dbReference type="GO" id="GO:0015297">
    <property type="term" value="F:antiporter activity"/>
    <property type="evidence" value="ECO:0007669"/>
    <property type="project" value="InterPro"/>
</dbReference>
<dbReference type="InterPro" id="IPR038770">
    <property type="entry name" value="Na+/solute_symporter_sf"/>
</dbReference>
<dbReference type="Pfam" id="PF00999">
    <property type="entry name" value="Na_H_Exchanger"/>
    <property type="match status" value="1"/>
</dbReference>